<dbReference type="Proteomes" id="UP000831156">
    <property type="component" value="Chromosome 13"/>
</dbReference>
<dbReference type="KEGG" id="pgab:PGSY75_1310500"/>
<comment type="subcellular location">
    <subcellularLocation>
        <location evidence="1">Membrane</location>
        <topology evidence="1">Single-pass membrane protein</topology>
    </subcellularLocation>
</comment>
<evidence type="ECO:0000256" key="2">
    <source>
        <dbReference type="ARBA" id="ARBA00022692"/>
    </source>
</evidence>
<keyword evidence="5 6" id="KW-0472">Membrane</keyword>
<evidence type="ECO:0000313" key="10">
    <source>
        <dbReference type="Proteomes" id="UP000076004"/>
    </source>
</evidence>
<keyword evidence="4 6" id="KW-1133">Transmembrane helix</keyword>
<evidence type="ECO:0000259" key="7">
    <source>
        <dbReference type="Pfam" id="PF09430"/>
    </source>
</evidence>
<dbReference type="GO" id="GO:0072546">
    <property type="term" value="C:EMC complex"/>
    <property type="evidence" value="ECO:0007669"/>
    <property type="project" value="TreeGrafter"/>
</dbReference>
<organism evidence="8 10">
    <name type="scientific">Plasmodium gaboni</name>
    <dbReference type="NCBI Taxonomy" id="647221"/>
    <lineage>
        <taxon>Eukaryota</taxon>
        <taxon>Sar</taxon>
        <taxon>Alveolata</taxon>
        <taxon>Apicomplexa</taxon>
        <taxon>Aconoidasida</taxon>
        <taxon>Haemosporida</taxon>
        <taxon>Plasmodiidae</taxon>
        <taxon>Plasmodium</taxon>
        <taxon>Plasmodium (Laverania)</taxon>
    </lineage>
</organism>
<dbReference type="VEuPathDB" id="PlasmoDB:PGSY75_1310500"/>
<dbReference type="Gene3D" id="2.60.40.1120">
    <property type="entry name" value="Carboxypeptidase-like, regulatory domain"/>
    <property type="match status" value="1"/>
</dbReference>
<gene>
    <name evidence="9" type="ORF">PGABG01_1308600</name>
    <name evidence="8" type="ORF">PGSY75_1310500</name>
</gene>
<evidence type="ECO:0000256" key="5">
    <source>
        <dbReference type="ARBA" id="ARBA00023136"/>
    </source>
</evidence>
<keyword evidence="2 6" id="KW-0812">Transmembrane</keyword>
<dbReference type="GeneID" id="29777761"/>
<name>A0A151LDG1_9APIC</name>
<dbReference type="InterPro" id="IPR019008">
    <property type="entry name" value="Beta_sandwich_EMC7"/>
</dbReference>
<evidence type="ECO:0000256" key="1">
    <source>
        <dbReference type="ARBA" id="ARBA00004167"/>
    </source>
</evidence>
<dbReference type="AlphaFoldDB" id="A0A151LDG1"/>
<evidence type="ECO:0000313" key="9">
    <source>
        <dbReference type="EMBL" id="SOV17257.1"/>
    </source>
</evidence>
<evidence type="ECO:0000256" key="4">
    <source>
        <dbReference type="ARBA" id="ARBA00022989"/>
    </source>
</evidence>
<dbReference type="PANTHER" id="PTHR13605:SF4">
    <property type="entry name" value="ER MEMBRANE PROTEIN COMPLEX SUBUNIT 7"/>
    <property type="match status" value="1"/>
</dbReference>
<proteinExistence type="predicted"/>
<keyword evidence="11" id="KW-1185">Reference proteome</keyword>
<dbReference type="OrthoDB" id="375217at2759"/>
<keyword evidence="3" id="KW-0732">Signal</keyword>
<evidence type="ECO:0000313" key="11">
    <source>
        <dbReference type="Proteomes" id="UP000831156"/>
    </source>
</evidence>
<dbReference type="Proteomes" id="UP000076004">
    <property type="component" value="Unassembled WGS sequence"/>
</dbReference>
<feature type="transmembrane region" description="Helical" evidence="6">
    <location>
        <begin position="9"/>
        <end position="27"/>
    </location>
</feature>
<evidence type="ECO:0000256" key="6">
    <source>
        <dbReference type="SAM" id="Phobius"/>
    </source>
</evidence>
<sequence length="206" mass="24465">MVNNKKRNFFIKILWSIFFLYIFMIRITRCDEDIMELKNNYIEGIVKGDSELLSSCTIYLDSDTYVSPKSDGKFLFKNVKEGEYTMYVNHPYLEFNKYYVEVKKQITPNNGTLYLVQAYELNLPFEKNNLIVNNIVFKAKRIYDFLIPKKKFNISYLFKSPLFLIFLFFLILLSVLPKMQKITEAANEENGTEQITYKSDFLESIK</sequence>
<protein>
    <recommendedName>
        <fullName evidence="7">ER membrane protein complex subunit 7 beta-sandwich domain-containing protein</fullName>
    </recommendedName>
</protein>
<dbReference type="EMBL" id="LVLB01000014">
    <property type="protein sequence ID" value="KYN96906.1"/>
    <property type="molecule type" value="Genomic_DNA"/>
</dbReference>
<feature type="domain" description="ER membrane protein complex subunit 7 beta-sandwich" evidence="7">
    <location>
        <begin position="49"/>
        <end position="165"/>
    </location>
</feature>
<dbReference type="EMBL" id="LT969436">
    <property type="protein sequence ID" value="SOV17257.1"/>
    <property type="molecule type" value="Genomic_DNA"/>
</dbReference>
<evidence type="ECO:0000256" key="3">
    <source>
        <dbReference type="ARBA" id="ARBA00022729"/>
    </source>
</evidence>
<dbReference type="InterPro" id="IPR039163">
    <property type="entry name" value="EMC7"/>
</dbReference>
<feature type="transmembrane region" description="Helical" evidence="6">
    <location>
        <begin position="156"/>
        <end position="176"/>
    </location>
</feature>
<reference evidence="9" key="2">
    <citation type="submission" date="2016-09" db="EMBL/GenBank/DDBJ databases">
        <authorList>
            <consortium name="Pathogen Informatics"/>
            <person name="Sun Q."/>
            <person name="Inoue M."/>
        </authorList>
    </citation>
    <scope>NUCLEOTIDE SEQUENCE</scope>
</reference>
<dbReference type="Pfam" id="PF09430">
    <property type="entry name" value="EMC7_beta-sandw"/>
    <property type="match status" value="1"/>
</dbReference>
<dbReference type="RefSeq" id="XP_018639911.1">
    <property type="nucleotide sequence ID" value="XM_018787169.1"/>
</dbReference>
<reference evidence="8 10" key="1">
    <citation type="journal article" date="2016" name="Nat. Commun.">
        <title>Genomes of cryptic chimpanzee Plasmodium species reveal key evolutionary events leading to human malaria.</title>
        <authorList>
            <person name="Sundararaman S.A."/>
            <person name="Plenderleith L.J."/>
            <person name="Liu W."/>
            <person name="Loy D.E."/>
            <person name="Learn G.H."/>
            <person name="Li Y."/>
            <person name="Shaw K.S."/>
            <person name="Ayouba A."/>
            <person name="Peeters M."/>
            <person name="Speede S."/>
            <person name="Shaw G.M."/>
            <person name="Bushman F.D."/>
            <person name="Brisson D."/>
            <person name="Rayner J.C."/>
            <person name="Sharp P.M."/>
            <person name="Hahn B.H."/>
        </authorList>
    </citation>
    <scope>NUCLEOTIDE SEQUENCE [LARGE SCALE GENOMIC DNA]</scope>
    <source>
        <strain evidence="8 10">SY75</strain>
    </source>
</reference>
<accession>A0A151LDG1</accession>
<dbReference type="VEuPathDB" id="PlasmoDB:PGABG01_1308600"/>
<evidence type="ECO:0000313" key="8">
    <source>
        <dbReference type="EMBL" id="KYN96906.1"/>
    </source>
</evidence>
<dbReference type="PANTHER" id="PTHR13605">
    <property type="entry name" value="ER MEMBRANE PROTEIN COMPLEX SUBUNIT 7"/>
    <property type="match status" value="1"/>
</dbReference>